<evidence type="ECO:0000256" key="3">
    <source>
        <dbReference type="ARBA" id="ARBA00023212"/>
    </source>
</evidence>
<keyword evidence="2" id="KW-0963">Cytoplasm</keyword>
<keyword evidence="4" id="KW-0966">Cell projection</keyword>
<evidence type="ECO:0000256" key="5">
    <source>
        <dbReference type="ARBA" id="ARBA00029468"/>
    </source>
</evidence>
<evidence type="ECO:0000313" key="11">
    <source>
        <dbReference type="RefSeq" id="XP_028130931.1"/>
    </source>
</evidence>
<comment type="similarity">
    <text evidence="5">Belongs to the CFAP91 family.</text>
</comment>
<sequence length="829" mass="97457">MPPISSLCFPYRPHDYMYDPIFTVSGPRDHYKAAIVAKMSAAKFQICPIFPNMFSDLPTRPRIQLVQRRQPAPISYRDRLAATQAKDPHLHRPPDVRGADRSKFFVSVMNFPPKDALPYQYSPTFTIEKVTKKTKKWEHQKTRSVEVETKFRESTAQTDPWEPPYKVIGKGDPELLKLDFLKWGSGLPAGMHEIQLIERARMKAAWEKEIIPDIRNENSLNQFRDYMTALELDEWAFREQEINEIQELRLQLLENMLNELHDATKTRNEMKLKNYIAQREAEKQEQLVKIRRKTARELRKLESQRKGIDRKYHAVNIIDEHVDKKSEIYAPLMRHGEHPKRWHQVIDDNLKKYRAQFIGVENLSTLPKWLDQATKIDKWTMHANWPRRKLCIKQTRWTAPVLKQLHEELKGLRKGVEKYTLRLRTKVDKLVEESHTPEVEGVSEDEESKYQALVLLQNIIKGRAAQIMIYEGRNTCRELIQELKHSKGLLKKQKEQKRKEKYRVKAQQRDELIQMRMVEKLQGSLGKLQGVVVGSLLDFLNKELRRLLEERKAHAMCLLNERERYVREAIEAGRRQKELRRRREHDEMFKQIVKVTQESVDVYLKDIITEGMEFVSNEAGTEYVLKLARQIEKETEDAYEEFLSVDEEDEIIANMILHFVLPDVNKKLVREKITKQQKQNLKTIHDTIYSKFENLPKPAYTEINPEEVASEVLEEILTQIEVHVIGEDTLFLSKTHSKRSRKSDASGTKQRVGIIVDEAEKLSLSQLSELSELEAYKDPLELYMSEMIEQDEEGLQFNIIPEDPEEYNFRKDVLDTIPEVDNESSSVKD</sequence>
<proteinExistence type="inferred from homology"/>
<dbReference type="FunCoup" id="A0A6P7F623">
    <property type="interactions" value="80"/>
</dbReference>
<evidence type="ECO:0000256" key="7">
    <source>
        <dbReference type="SAM" id="Coils"/>
    </source>
</evidence>
<dbReference type="AlphaFoldDB" id="A0A6P7F623"/>
<dbReference type="KEGG" id="dvv:114326708"/>
<reference evidence="9" key="2">
    <citation type="submission" date="2025-05" db="UniProtKB">
        <authorList>
            <consortium name="EnsemblMetazoa"/>
        </authorList>
    </citation>
    <scope>IDENTIFICATION</scope>
</reference>
<feature type="coiled-coil region" evidence="7">
    <location>
        <begin position="476"/>
        <end position="510"/>
    </location>
</feature>
<reference evidence="11" key="1">
    <citation type="submission" date="2025-04" db="UniProtKB">
        <authorList>
            <consortium name="RefSeq"/>
        </authorList>
    </citation>
    <scope>IDENTIFICATION</scope>
    <source>
        <tissue evidence="11">Whole insect</tissue>
    </source>
</reference>
<dbReference type="InterPro" id="IPR026720">
    <property type="entry name" value="CFAP91"/>
</dbReference>
<dbReference type="PANTHER" id="PTHR22455:SF10">
    <property type="entry name" value="CILIA- AND FLAGELLA-ASSOCIATED PROTEIN 91"/>
    <property type="match status" value="1"/>
</dbReference>
<dbReference type="GeneID" id="114326708"/>
<dbReference type="RefSeq" id="XP_028130931.1">
    <property type="nucleotide sequence ID" value="XM_028275130.1"/>
</dbReference>
<dbReference type="PANTHER" id="PTHR22455">
    <property type="entry name" value="CILIA- AND FLAGELLA-ASSOCIATED PROTEIN 91"/>
    <property type="match status" value="1"/>
</dbReference>
<dbReference type="InParanoid" id="A0A6P7F623"/>
<keyword evidence="3" id="KW-0206">Cytoskeleton</keyword>
<dbReference type="InterPro" id="IPR032840">
    <property type="entry name" value="CFAP91_dom"/>
</dbReference>
<evidence type="ECO:0000256" key="2">
    <source>
        <dbReference type="ARBA" id="ARBA00022490"/>
    </source>
</evidence>
<feature type="domain" description="CFAP91" evidence="8">
    <location>
        <begin position="148"/>
        <end position="300"/>
    </location>
</feature>
<feature type="coiled-coil region" evidence="7">
    <location>
        <begin position="243"/>
        <end position="311"/>
    </location>
</feature>
<dbReference type="Pfam" id="PF14738">
    <property type="entry name" value="CFAP91"/>
    <property type="match status" value="1"/>
</dbReference>
<evidence type="ECO:0000313" key="10">
    <source>
        <dbReference type="Proteomes" id="UP001652700"/>
    </source>
</evidence>
<dbReference type="GO" id="GO:0005930">
    <property type="term" value="C:axoneme"/>
    <property type="evidence" value="ECO:0007669"/>
    <property type="project" value="UniProtKB-SubCell"/>
</dbReference>
<keyword evidence="10" id="KW-1185">Reference proteome</keyword>
<evidence type="ECO:0000256" key="4">
    <source>
        <dbReference type="ARBA" id="ARBA00023273"/>
    </source>
</evidence>
<comment type="subcellular location">
    <subcellularLocation>
        <location evidence="1">Cytoplasm</location>
        <location evidence="1">Cytoskeleton</location>
        <location evidence="1">Cilium axoneme</location>
    </subcellularLocation>
</comment>
<organism evidence="11">
    <name type="scientific">Diabrotica virgifera virgifera</name>
    <name type="common">western corn rootworm</name>
    <dbReference type="NCBI Taxonomy" id="50390"/>
    <lineage>
        <taxon>Eukaryota</taxon>
        <taxon>Metazoa</taxon>
        <taxon>Ecdysozoa</taxon>
        <taxon>Arthropoda</taxon>
        <taxon>Hexapoda</taxon>
        <taxon>Insecta</taxon>
        <taxon>Pterygota</taxon>
        <taxon>Neoptera</taxon>
        <taxon>Endopterygota</taxon>
        <taxon>Coleoptera</taxon>
        <taxon>Polyphaga</taxon>
        <taxon>Cucujiformia</taxon>
        <taxon>Chrysomeloidea</taxon>
        <taxon>Chrysomelidae</taxon>
        <taxon>Galerucinae</taxon>
        <taxon>Diabroticina</taxon>
        <taxon>Diabroticites</taxon>
        <taxon>Diabrotica</taxon>
    </lineage>
</organism>
<name>A0A6P7F623_DIAVI</name>
<accession>A0A6P7F623</accession>
<evidence type="ECO:0000313" key="9">
    <source>
        <dbReference type="EnsemblMetazoa" id="XP_028130931.1"/>
    </source>
</evidence>
<dbReference type="OrthoDB" id="567787at2759"/>
<gene>
    <name evidence="11" type="primary">LOC114326708</name>
</gene>
<dbReference type="Proteomes" id="UP001652700">
    <property type="component" value="Unplaced"/>
</dbReference>
<protein>
    <recommendedName>
        <fullName evidence="6">Cilia- and flagella-associated protein 91</fullName>
    </recommendedName>
</protein>
<evidence type="ECO:0000259" key="8">
    <source>
        <dbReference type="Pfam" id="PF14738"/>
    </source>
</evidence>
<evidence type="ECO:0000256" key="1">
    <source>
        <dbReference type="ARBA" id="ARBA00004430"/>
    </source>
</evidence>
<evidence type="ECO:0000256" key="6">
    <source>
        <dbReference type="ARBA" id="ARBA00029555"/>
    </source>
</evidence>
<dbReference type="EnsemblMetazoa" id="XM_028275130.2">
    <property type="protein sequence ID" value="XP_028130931.1"/>
    <property type="gene ID" value="LOC114326708"/>
</dbReference>
<keyword evidence="7" id="KW-0175">Coiled coil</keyword>